<dbReference type="InterPro" id="IPR036291">
    <property type="entry name" value="NAD(P)-bd_dom_sf"/>
</dbReference>
<evidence type="ECO:0000256" key="2">
    <source>
        <dbReference type="ARBA" id="ARBA00023002"/>
    </source>
</evidence>
<dbReference type="AlphaFoldDB" id="A0A840C3L8"/>
<dbReference type="EC" id="1.1.1.100" evidence="3"/>
<dbReference type="PANTHER" id="PTHR43639:SF9">
    <property type="entry name" value="BLL5898 PROTEIN"/>
    <property type="match status" value="1"/>
</dbReference>
<comment type="caution">
    <text evidence="3">The sequence shown here is derived from an EMBL/GenBank/DDBJ whole genome shotgun (WGS) entry which is preliminary data.</text>
</comment>
<dbReference type="Pfam" id="PF13561">
    <property type="entry name" value="adh_short_C2"/>
    <property type="match status" value="1"/>
</dbReference>
<dbReference type="InterPro" id="IPR002347">
    <property type="entry name" value="SDR_fam"/>
</dbReference>
<proteinExistence type="inferred from homology"/>
<dbReference type="SUPFAM" id="SSF51735">
    <property type="entry name" value="NAD(P)-binding Rossmann-fold domains"/>
    <property type="match status" value="1"/>
</dbReference>
<protein>
    <submittedName>
        <fullName evidence="3">3-oxoacyl-[acyl-carrier protein] reductase</fullName>
        <ecNumber evidence="3">1.1.1.100</ecNumber>
    </submittedName>
</protein>
<keyword evidence="2 3" id="KW-0560">Oxidoreductase</keyword>
<dbReference type="Gene3D" id="3.40.50.720">
    <property type="entry name" value="NAD(P)-binding Rossmann-like Domain"/>
    <property type="match status" value="1"/>
</dbReference>
<comment type="similarity">
    <text evidence="1">Belongs to the short-chain dehydrogenases/reductases (SDR) family.</text>
</comment>
<accession>A0A840C3L8</accession>
<dbReference type="CDD" id="cd05233">
    <property type="entry name" value="SDR_c"/>
    <property type="match status" value="1"/>
</dbReference>
<evidence type="ECO:0000313" key="3">
    <source>
        <dbReference type="EMBL" id="MBB4017536.1"/>
    </source>
</evidence>
<dbReference type="PRINTS" id="PR00081">
    <property type="entry name" value="GDHRDH"/>
</dbReference>
<evidence type="ECO:0000313" key="4">
    <source>
        <dbReference type="Proteomes" id="UP000577362"/>
    </source>
</evidence>
<organism evidence="3 4">
    <name type="scientific">Chelatococcus caeni</name>
    <dbReference type="NCBI Taxonomy" id="1348468"/>
    <lineage>
        <taxon>Bacteria</taxon>
        <taxon>Pseudomonadati</taxon>
        <taxon>Pseudomonadota</taxon>
        <taxon>Alphaproteobacteria</taxon>
        <taxon>Hyphomicrobiales</taxon>
        <taxon>Chelatococcaceae</taxon>
        <taxon>Chelatococcus</taxon>
    </lineage>
</organism>
<name>A0A840C3L8_9HYPH</name>
<dbReference type="GO" id="GO:0004316">
    <property type="term" value="F:3-oxoacyl-[acyl-carrier-protein] reductase (NADPH) activity"/>
    <property type="evidence" value="ECO:0007669"/>
    <property type="project" value="UniProtKB-EC"/>
</dbReference>
<gene>
    <name evidence="3" type="ORF">GGR16_002565</name>
</gene>
<keyword evidence="4" id="KW-1185">Reference proteome</keyword>
<dbReference type="PANTHER" id="PTHR43639">
    <property type="entry name" value="OXIDOREDUCTASE, SHORT-CHAIN DEHYDROGENASE/REDUCTASE FAMILY (AFU_ORTHOLOGUE AFUA_5G02870)"/>
    <property type="match status" value="1"/>
</dbReference>
<dbReference type="Proteomes" id="UP000577362">
    <property type="component" value="Unassembled WGS sequence"/>
</dbReference>
<dbReference type="FunFam" id="3.40.50.720:FF:000084">
    <property type="entry name" value="Short-chain dehydrogenase reductase"/>
    <property type="match status" value="1"/>
</dbReference>
<reference evidence="3 4" key="1">
    <citation type="submission" date="2020-08" db="EMBL/GenBank/DDBJ databases">
        <title>Genomic Encyclopedia of Type Strains, Phase IV (KMG-IV): sequencing the most valuable type-strain genomes for metagenomic binning, comparative biology and taxonomic classification.</title>
        <authorList>
            <person name="Goeker M."/>
        </authorList>
    </citation>
    <scope>NUCLEOTIDE SEQUENCE [LARGE SCALE GENOMIC DNA]</scope>
    <source>
        <strain evidence="3 4">DSM 103737</strain>
    </source>
</reference>
<sequence length="250" mass="25513">MRRFDNKVALVTGGGRDIGRACALRLAGEGAAVAVTYNAARGGADETVSLIERAGGRAVAIRADLTREDEVASAVAATAAAFGDRIDAFVHVTGGLVARRTLGEIDLGFWRAVLDVNLTSLFLTAKAVVPRMAGGGAIVALASQAGRDGGGPGALAYATSKGAVMTFTRGLAKELGPQIRVNAVCPGMIATTFHDTFTKPEVRERVAGATPLKREGQSDEVAAAVAFLASDDAAFVTGACVDVNGGTFFS</sequence>
<dbReference type="EMBL" id="JACIEN010000002">
    <property type="protein sequence ID" value="MBB4017536.1"/>
    <property type="molecule type" value="Genomic_DNA"/>
</dbReference>
<dbReference type="RefSeq" id="WP_183316835.1">
    <property type="nucleotide sequence ID" value="NZ_JACIEN010000002.1"/>
</dbReference>
<evidence type="ECO:0000256" key="1">
    <source>
        <dbReference type="ARBA" id="ARBA00006484"/>
    </source>
</evidence>